<reference evidence="1 2" key="1">
    <citation type="submission" date="2019-06" db="EMBL/GenBank/DDBJ databases">
        <title>Draft genomes of female and male turbot (Scophthalmus maximus).</title>
        <authorList>
            <person name="Xu H."/>
            <person name="Xu X.-W."/>
            <person name="Shao C."/>
            <person name="Chen S."/>
        </authorList>
    </citation>
    <scope>NUCLEOTIDE SEQUENCE [LARGE SCALE GENOMIC DNA]</scope>
    <source>
        <strain evidence="1">Ysfricsl-2016a</strain>
        <tissue evidence="1">Blood</tissue>
    </source>
</reference>
<protein>
    <submittedName>
        <fullName evidence="1">Uncharacterized protein</fullName>
    </submittedName>
</protein>
<comment type="caution">
    <text evidence="1">The sequence shown here is derived from an EMBL/GenBank/DDBJ whole genome shotgun (WGS) entry which is preliminary data.</text>
</comment>
<dbReference type="AlphaFoldDB" id="A0A6A4S7P3"/>
<dbReference type="Proteomes" id="UP000438429">
    <property type="component" value="Unassembled WGS sequence"/>
</dbReference>
<organism evidence="1 2">
    <name type="scientific">Scophthalmus maximus</name>
    <name type="common">Turbot</name>
    <name type="synonym">Psetta maxima</name>
    <dbReference type="NCBI Taxonomy" id="52904"/>
    <lineage>
        <taxon>Eukaryota</taxon>
        <taxon>Metazoa</taxon>
        <taxon>Chordata</taxon>
        <taxon>Craniata</taxon>
        <taxon>Vertebrata</taxon>
        <taxon>Euteleostomi</taxon>
        <taxon>Actinopterygii</taxon>
        <taxon>Neopterygii</taxon>
        <taxon>Teleostei</taxon>
        <taxon>Neoteleostei</taxon>
        <taxon>Acanthomorphata</taxon>
        <taxon>Carangaria</taxon>
        <taxon>Pleuronectiformes</taxon>
        <taxon>Pleuronectoidei</taxon>
        <taxon>Scophthalmidae</taxon>
        <taxon>Scophthalmus</taxon>
    </lineage>
</organism>
<proteinExistence type="predicted"/>
<evidence type="ECO:0000313" key="1">
    <source>
        <dbReference type="EMBL" id="KAF0031226.1"/>
    </source>
</evidence>
<sequence length="86" mass="8976">MEREASDLMGKKPVVPVQQHLMNQVPRPSAGSLAEAPESAPSTVRRIAILPPVSGSLRCADVLSGAIAPPTVYQPGANGDFSCVPR</sequence>
<gene>
    <name evidence="1" type="ORF">F2P81_015781</name>
</gene>
<evidence type="ECO:0000313" key="2">
    <source>
        <dbReference type="Proteomes" id="UP000438429"/>
    </source>
</evidence>
<dbReference type="EMBL" id="VEVO01000014">
    <property type="protein sequence ID" value="KAF0031226.1"/>
    <property type="molecule type" value="Genomic_DNA"/>
</dbReference>
<name>A0A6A4S7P3_SCOMX</name>
<accession>A0A6A4S7P3</accession>